<keyword evidence="11" id="KW-0695">RNA-directed DNA polymerase</keyword>
<dbReference type="GO" id="GO:0003887">
    <property type="term" value="F:DNA-directed DNA polymerase activity"/>
    <property type="evidence" value="ECO:0007669"/>
    <property type="project" value="UniProtKB-KW"/>
</dbReference>
<dbReference type="GO" id="GO:0015074">
    <property type="term" value="P:DNA integration"/>
    <property type="evidence" value="ECO:0007669"/>
    <property type="project" value="UniProtKB-KW"/>
</dbReference>
<dbReference type="InterPro" id="IPR043128">
    <property type="entry name" value="Rev_trsase/Diguanyl_cyclase"/>
</dbReference>
<keyword evidence="15" id="KW-0511">Multifunctional enzyme</keyword>
<evidence type="ECO:0000256" key="12">
    <source>
        <dbReference type="ARBA" id="ARBA00022932"/>
    </source>
</evidence>
<dbReference type="Gene3D" id="3.30.70.270">
    <property type="match status" value="3"/>
</dbReference>
<dbReference type="GO" id="GO:0004190">
    <property type="term" value="F:aspartic-type endopeptidase activity"/>
    <property type="evidence" value="ECO:0007669"/>
    <property type="project" value="UniProtKB-KW"/>
</dbReference>
<dbReference type="Pfam" id="PF00078">
    <property type="entry name" value="RVT_1"/>
    <property type="match status" value="1"/>
</dbReference>
<dbReference type="CDD" id="cd01647">
    <property type="entry name" value="RT_LTR"/>
    <property type="match status" value="1"/>
</dbReference>
<feature type="domain" description="Integrase zinc-binding" evidence="19">
    <location>
        <begin position="876"/>
        <end position="930"/>
    </location>
</feature>
<keyword evidence="22" id="KW-1185">Reference proteome</keyword>
<evidence type="ECO:0000256" key="8">
    <source>
        <dbReference type="ARBA" id="ARBA00022801"/>
    </source>
</evidence>
<evidence type="ECO:0000256" key="14">
    <source>
        <dbReference type="ARBA" id="ARBA00023172"/>
    </source>
</evidence>
<dbReference type="SUPFAM" id="SSF53098">
    <property type="entry name" value="Ribonuclease H-like"/>
    <property type="match status" value="1"/>
</dbReference>
<dbReference type="FunFam" id="3.10.20.370:FF:000001">
    <property type="entry name" value="Retrovirus-related Pol polyprotein from transposon 17.6-like protein"/>
    <property type="match status" value="1"/>
</dbReference>
<dbReference type="InterPro" id="IPR012337">
    <property type="entry name" value="RNaseH-like_sf"/>
</dbReference>
<evidence type="ECO:0000256" key="9">
    <source>
        <dbReference type="ARBA" id="ARBA00022842"/>
    </source>
</evidence>
<dbReference type="Gene3D" id="3.10.10.10">
    <property type="entry name" value="HIV Type 1 Reverse Transcriptase, subunit A, domain 1"/>
    <property type="match status" value="1"/>
</dbReference>
<evidence type="ECO:0000256" key="2">
    <source>
        <dbReference type="ARBA" id="ARBA00022679"/>
    </source>
</evidence>
<dbReference type="PANTHER" id="PTHR37984">
    <property type="entry name" value="PROTEIN CBG26694"/>
    <property type="match status" value="1"/>
</dbReference>
<dbReference type="SUPFAM" id="SSF50630">
    <property type="entry name" value="Acid proteases"/>
    <property type="match status" value="1"/>
</dbReference>
<evidence type="ECO:0000256" key="4">
    <source>
        <dbReference type="ARBA" id="ARBA00022722"/>
    </source>
</evidence>
<feature type="compositionally biased region" description="Basic residues" evidence="16">
    <location>
        <begin position="1217"/>
        <end position="1237"/>
    </location>
</feature>
<keyword evidence="2" id="KW-0808">Transferase</keyword>
<organism evidence="21 22">
    <name type="scientific">Lolium multiflorum</name>
    <name type="common">Italian ryegrass</name>
    <name type="synonym">Lolium perenne subsp. multiflorum</name>
    <dbReference type="NCBI Taxonomy" id="4521"/>
    <lineage>
        <taxon>Eukaryota</taxon>
        <taxon>Viridiplantae</taxon>
        <taxon>Streptophyta</taxon>
        <taxon>Embryophyta</taxon>
        <taxon>Tracheophyta</taxon>
        <taxon>Spermatophyta</taxon>
        <taxon>Magnoliopsida</taxon>
        <taxon>Liliopsida</taxon>
        <taxon>Poales</taxon>
        <taxon>Poaceae</taxon>
        <taxon>BOP clade</taxon>
        <taxon>Pooideae</taxon>
        <taxon>Poodae</taxon>
        <taxon>Poeae</taxon>
        <taxon>Poeae Chloroplast Group 2 (Poeae type)</taxon>
        <taxon>Loliodinae</taxon>
        <taxon>Loliinae</taxon>
        <taxon>Lolium</taxon>
    </lineage>
</organism>
<dbReference type="Gene3D" id="1.10.340.70">
    <property type="match status" value="1"/>
</dbReference>
<feature type="region of interest" description="Disordered" evidence="16">
    <location>
        <begin position="70"/>
        <end position="115"/>
    </location>
</feature>
<evidence type="ECO:0000256" key="5">
    <source>
        <dbReference type="ARBA" id="ARBA00022723"/>
    </source>
</evidence>
<dbReference type="GO" id="GO:0006508">
    <property type="term" value="P:proteolysis"/>
    <property type="evidence" value="ECO:0007669"/>
    <property type="project" value="UniProtKB-KW"/>
</dbReference>
<evidence type="ECO:0000259" key="19">
    <source>
        <dbReference type="Pfam" id="PF17921"/>
    </source>
</evidence>
<keyword evidence="13" id="KW-0238">DNA-binding</keyword>
<gene>
    <name evidence="21" type="ORF">QYE76_070037</name>
</gene>
<dbReference type="CDD" id="cd09274">
    <property type="entry name" value="RNase_HI_RT_Ty3"/>
    <property type="match status" value="1"/>
</dbReference>
<accession>A0AAD8WFH5</accession>
<dbReference type="Pfam" id="PF17919">
    <property type="entry name" value="RT_RNaseH_2"/>
    <property type="match status" value="1"/>
</dbReference>
<keyword evidence="1" id="KW-0645">Protease</keyword>
<dbReference type="Pfam" id="PF17921">
    <property type="entry name" value="Integrase_H2C2"/>
    <property type="match status" value="1"/>
</dbReference>
<dbReference type="Gene3D" id="3.30.420.10">
    <property type="entry name" value="Ribonuclease H-like superfamily/Ribonuclease H"/>
    <property type="match status" value="1"/>
</dbReference>
<dbReference type="PANTHER" id="PTHR37984:SF5">
    <property type="entry name" value="PROTEIN NYNRIN-LIKE"/>
    <property type="match status" value="1"/>
</dbReference>
<dbReference type="GO" id="GO:0006310">
    <property type="term" value="P:DNA recombination"/>
    <property type="evidence" value="ECO:0007669"/>
    <property type="project" value="UniProtKB-KW"/>
</dbReference>
<evidence type="ECO:0000256" key="15">
    <source>
        <dbReference type="ARBA" id="ARBA00023268"/>
    </source>
</evidence>
<dbReference type="InterPro" id="IPR041588">
    <property type="entry name" value="Integrase_H2C2"/>
</dbReference>
<evidence type="ECO:0000256" key="7">
    <source>
        <dbReference type="ARBA" id="ARBA00022759"/>
    </source>
</evidence>
<dbReference type="CDD" id="cd00303">
    <property type="entry name" value="retropepsin_like"/>
    <property type="match status" value="1"/>
</dbReference>
<keyword evidence="5" id="KW-0479">Metal-binding</keyword>
<feature type="domain" description="Reverse transcriptase/retrotransposon-derived protein RNase H-like" evidence="18">
    <location>
        <begin position="663"/>
        <end position="757"/>
    </location>
</feature>
<feature type="domain" description="Reverse transcriptase" evidence="17">
    <location>
        <begin position="526"/>
        <end position="600"/>
    </location>
</feature>
<evidence type="ECO:0000259" key="20">
    <source>
        <dbReference type="Pfam" id="PF24626"/>
    </source>
</evidence>
<evidence type="ECO:0000256" key="10">
    <source>
        <dbReference type="ARBA" id="ARBA00022908"/>
    </source>
</evidence>
<evidence type="ECO:0000256" key="13">
    <source>
        <dbReference type="ARBA" id="ARBA00023125"/>
    </source>
</evidence>
<keyword evidence="14" id="KW-0233">DNA recombination</keyword>
<feature type="region of interest" description="Disordered" evidence="16">
    <location>
        <begin position="1217"/>
        <end position="1248"/>
    </location>
</feature>
<dbReference type="InterPro" id="IPR043502">
    <property type="entry name" value="DNA/RNA_pol_sf"/>
</dbReference>
<name>A0AAD8WFH5_LOLMU</name>
<sequence>MATVDENHAATNAKLDELMEKMGALTGWMQTMSATTTELTKSTALLQLHAEDTASRLGLLETGAITRPANITDPIAPTTTVVRTDTDKQPNGRGEALHESELEQEKTSSFTRHRDKDKHRSFAVDKLKGAARADDTTKLDKPRWDSKLEELRAYRKSKGECFTCGEKWSRTHKCATQVPLHIVEELLEVLQIDDDDSHSSSGSSTASEDDLMLLAPLAAPSKPKARRTMRLHGMVGKQHILILVDSGANASFISTDLSAQLGRELQDTAPTRFVAANGAPLVSSQMVPQLQWLCQGHSFVQDFQVLPLPCYDMILGADWLEDHSPMWVHWKKRWMRFTHNKRRVRLVGIRDKQRTCRPVSVAKLHGLLRRGAVADCIQVRPIHQEPDLNALTAIDMEAIPVEIQSLLAEFDQLFADPVALPPRRDCDHRVPLVPGAQPTNVRPYRYAPHQKTEIERQIQAMLAHGTIRRSSSPFASPVLLVRKKDGTWRFCVDYRQLNALTIKNKHPLPVVDELLDELAGAQWFRAPATFQGVMNLLFDKLLRHGVLVFMDDILVYTSTLEEHKKLLRAVLQTLQENQLFIKRSKCLFAQSQLEYLGHVISGAGVATDPEKVAAVQHWPQPNNLKELRGFLGLTGYYRKFVKNYGVISRPLTELLKKNIQFQWTPVADTAFHTLKMALINAPVLAIPDFSRPFVVETDASKMGIGAVLMQNDHPVAYLSKALCPKNQALSTYEKECLAILLAVDKWRPYLQQHDFTIRTDQKSLLHLTEQRLTTGMQHKAFVKLMGMSYKIQYKKGITNAAADALSRRTHENEFLAISAVEPTWLQVLTEGYNEDPETKKLWSELSMSGHNDKGYSLEQGVIRFHGRIWVGNNVTAQQHIIQALHSSGIGGHSGVLATYQRIKRMFAWPHLKQTVAQYVSTCATCQQAKTEHTKLPGLLQPLPIPPFPWHTVSMDFVEGLPRSQGYDVILVVIDKLTKYGHFLPLKHPFTAAQLIIPRRTGKQSVSISAWKHSSDVQTSYHSALQRSPFETLYGHVPRHFGTPDPASVTSPELEKLLQDRSTTMALLQQQLLRAQELMRRQADKHRTERTFLVGDSVYLRLQPYVQTSIARRSTQKLAFKFYGPYKVLRRVGEVAYKLELPTGSRIHDVVHVSQLKRHLPRTHQVSDLSSVILLDTTKYWNGGLRHRGNRWVPRRGGKRRGLSLRGGGLRRRLHSNRLRSNRRTPQHHNRHWMRRHRAPGDPGPSTTAVVRREPTPVVAAEPAVVVAAPAVAAEEVVDAVYEDEASASNVSADIDELMPVPPEFALPPMEWLLGGPSAGWLVDDPERDFGDEELLVPPPPPASPPTMYYCMRHGFQPCLPSPTPSNEDRAHFAPPGYDPVPEFFAPPNPVQPEAAMEEVEAVAPAPAAPVLPDLNLPAPEKEEDEPVLALPTPSPEARVILRRFAAAMAARPVGIRRGTWSPAALSFTDENGVLRFDEATSSRLSSADGPCRRR</sequence>
<dbReference type="Pfam" id="PF08284">
    <property type="entry name" value="RVP_2"/>
    <property type="match status" value="1"/>
</dbReference>
<dbReference type="InterPro" id="IPR041577">
    <property type="entry name" value="RT_RNaseH_2"/>
</dbReference>
<evidence type="ECO:0000256" key="11">
    <source>
        <dbReference type="ARBA" id="ARBA00022918"/>
    </source>
</evidence>
<evidence type="ECO:0000256" key="3">
    <source>
        <dbReference type="ARBA" id="ARBA00022695"/>
    </source>
</evidence>
<evidence type="ECO:0000256" key="1">
    <source>
        <dbReference type="ARBA" id="ARBA00022670"/>
    </source>
</evidence>
<dbReference type="GO" id="GO:0003677">
    <property type="term" value="F:DNA binding"/>
    <property type="evidence" value="ECO:0007669"/>
    <property type="project" value="UniProtKB-KW"/>
</dbReference>
<evidence type="ECO:0000313" key="22">
    <source>
        <dbReference type="Proteomes" id="UP001231189"/>
    </source>
</evidence>
<dbReference type="InterPro" id="IPR000477">
    <property type="entry name" value="RT_dom"/>
</dbReference>
<dbReference type="GO" id="GO:0003964">
    <property type="term" value="F:RNA-directed DNA polymerase activity"/>
    <property type="evidence" value="ECO:0007669"/>
    <property type="project" value="UniProtKB-KW"/>
</dbReference>
<evidence type="ECO:0000313" key="21">
    <source>
        <dbReference type="EMBL" id="KAK1652232.1"/>
    </source>
</evidence>
<feature type="domain" description="Tf2-1-like SH3-like" evidence="20">
    <location>
        <begin position="1094"/>
        <end position="1158"/>
    </location>
</feature>
<evidence type="ECO:0000259" key="18">
    <source>
        <dbReference type="Pfam" id="PF17919"/>
    </source>
</evidence>
<dbReference type="FunFam" id="3.30.70.270:FF:000003">
    <property type="entry name" value="Transposon Ty3-G Gag-Pol polyprotein"/>
    <property type="match status" value="1"/>
</dbReference>
<dbReference type="EMBL" id="JAUUTY010000004">
    <property type="protein sequence ID" value="KAK1652232.1"/>
    <property type="molecule type" value="Genomic_DNA"/>
</dbReference>
<comment type="caution">
    <text evidence="21">The sequence shown here is derived from an EMBL/GenBank/DDBJ whole genome shotgun (WGS) entry which is preliminary data.</text>
</comment>
<dbReference type="FunFam" id="3.30.70.270:FF:000020">
    <property type="entry name" value="Transposon Tf2-6 polyprotein-like Protein"/>
    <property type="match status" value="1"/>
</dbReference>
<dbReference type="Proteomes" id="UP001231189">
    <property type="component" value="Unassembled WGS sequence"/>
</dbReference>
<keyword evidence="7" id="KW-0255">Endonuclease</keyword>
<keyword evidence="12" id="KW-0239">DNA-directed DNA polymerase</keyword>
<protein>
    <submittedName>
        <fullName evidence="21">Uncharacterized protein</fullName>
    </submittedName>
</protein>
<dbReference type="SUPFAM" id="SSF56672">
    <property type="entry name" value="DNA/RNA polymerases"/>
    <property type="match status" value="1"/>
</dbReference>
<keyword evidence="3" id="KW-0548">Nucleotidyltransferase</keyword>
<dbReference type="Gene3D" id="2.40.70.10">
    <property type="entry name" value="Acid Proteases"/>
    <property type="match status" value="1"/>
</dbReference>
<proteinExistence type="predicted"/>
<reference evidence="21" key="1">
    <citation type="submission" date="2023-07" db="EMBL/GenBank/DDBJ databases">
        <title>A chromosome-level genome assembly of Lolium multiflorum.</title>
        <authorList>
            <person name="Chen Y."/>
            <person name="Copetti D."/>
            <person name="Kolliker R."/>
            <person name="Studer B."/>
        </authorList>
    </citation>
    <scope>NUCLEOTIDE SEQUENCE</scope>
    <source>
        <strain evidence="21">02402/16</strain>
        <tissue evidence="21">Leaf</tissue>
    </source>
</reference>
<keyword evidence="10" id="KW-0229">DNA integration</keyword>
<evidence type="ECO:0000256" key="6">
    <source>
        <dbReference type="ARBA" id="ARBA00022750"/>
    </source>
</evidence>
<dbReference type="InterPro" id="IPR036397">
    <property type="entry name" value="RNaseH_sf"/>
</dbReference>
<keyword evidence="8" id="KW-0378">Hydrolase</keyword>
<dbReference type="InterPro" id="IPR056924">
    <property type="entry name" value="SH3_Tf2-1"/>
</dbReference>
<feature type="compositionally biased region" description="Basic and acidic residues" evidence="16">
    <location>
        <begin position="84"/>
        <end position="115"/>
    </location>
</feature>
<evidence type="ECO:0000259" key="17">
    <source>
        <dbReference type="Pfam" id="PF00078"/>
    </source>
</evidence>
<keyword evidence="6" id="KW-0064">Aspartyl protease</keyword>
<keyword evidence="9" id="KW-0460">Magnesium</keyword>
<dbReference type="InterPro" id="IPR050951">
    <property type="entry name" value="Retrovirus_Pol_polyprotein"/>
</dbReference>
<dbReference type="Pfam" id="PF24626">
    <property type="entry name" value="SH3_Tf2-1"/>
    <property type="match status" value="1"/>
</dbReference>
<dbReference type="InterPro" id="IPR021109">
    <property type="entry name" value="Peptidase_aspartic_dom_sf"/>
</dbReference>
<keyword evidence="4" id="KW-0540">Nuclease</keyword>
<dbReference type="GO" id="GO:0004519">
    <property type="term" value="F:endonuclease activity"/>
    <property type="evidence" value="ECO:0007669"/>
    <property type="project" value="UniProtKB-KW"/>
</dbReference>
<evidence type="ECO:0000256" key="16">
    <source>
        <dbReference type="SAM" id="MobiDB-lite"/>
    </source>
</evidence>
<dbReference type="GO" id="GO:0046872">
    <property type="term" value="F:metal ion binding"/>
    <property type="evidence" value="ECO:0007669"/>
    <property type="project" value="UniProtKB-KW"/>
</dbReference>